<keyword evidence="2" id="KW-1185">Reference proteome</keyword>
<dbReference type="EMBL" id="JACXAA010000004">
    <property type="protein sequence ID" value="MBD2753719.1"/>
    <property type="molecule type" value="Genomic_DNA"/>
</dbReference>
<dbReference type="Proteomes" id="UP000653797">
    <property type="component" value="Unassembled WGS sequence"/>
</dbReference>
<protein>
    <submittedName>
        <fullName evidence="1">Uncharacterized protein</fullName>
    </submittedName>
</protein>
<reference evidence="1" key="1">
    <citation type="submission" date="2020-09" db="EMBL/GenBank/DDBJ databases">
        <authorList>
            <person name="Kim M.K."/>
        </authorList>
    </citation>
    <scope>NUCLEOTIDE SEQUENCE</scope>
    <source>
        <strain evidence="1">BT704</strain>
    </source>
</reference>
<sequence>MTNELAMAIDAEIKGLWLRLAVEAQGDTLQQCATKLGMEYPTTVYSHANSKSFMGAKLLAGLAKVYPTMNLHFVLTGVGNPRLSVSVDNAMLTDDARTAYEATRRILDQLGEST</sequence>
<dbReference type="AlphaFoldDB" id="A0A927B1M2"/>
<dbReference type="RefSeq" id="WP_191039367.1">
    <property type="nucleotide sequence ID" value="NZ_JACXAA010000004.1"/>
</dbReference>
<gene>
    <name evidence="1" type="ORF">IC230_12515</name>
</gene>
<comment type="caution">
    <text evidence="1">The sequence shown here is derived from an EMBL/GenBank/DDBJ whole genome shotgun (WGS) entry which is preliminary data.</text>
</comment>
<accession>A0A927B1M2</accession>
<evidence type="ECO:0000313" key="1">
    <source>
        <dbReference type="EMBL" id="MBD2753719.1"/>
    </source>
</evidence>
<name>A0A927B1M2_9BACT</name>
<evidence type="ECO:0000313" key="2">
    <source>
        <dbReference type="Proteomes" id="UP000653797"/>
    </source>
</evidence>
<organism evidence="1 2">
    <name type="scientific">Spirosoma validum</name>
    <dbReference type="NCBI Taxonomy" id="2771355"/>
    <lineage>
        <taxon>Bacteria</taxon>
        <taxon>Pseudomonadati</taxon>
        <taxon>Bacteroidota</taxon>
        <taxon>Cytophagia</taxon>
        <taxon>Cytophagales</taxon>
        <taxon>Cytophagaceae</taxon>
        <taxon>Spirosoma</taxon>
    </lineage>
</organism>
<proteinExistence type="predicted"/>